<evidence type="ECO:0000259" key="1">
    <source>
        <dbReference type="Pfam" id="PF09325"/>
    </source>
</evidence>
<comment type="caution">
    <text evidence="2">The sequence shown here is derived from an EMBL/GenBank/DDBJ whole genome shotgun (WGS) entry which is preliminary data.</text>
</comment>
<evidence type="ECO:0000313" key="3">
    <source>
        <dbReference type="Proteomes" id="UP000031668"/>
    </source>
</evidence>
<gene>
    <name evidence="2" type="ORF">RF11_09153</name>
</gene>
<dbReference type="PANTHER" id="PTHR45850:SF1">
    <property type="entry name" value="SORTING NEXIN 6, ISOFORM B"/>
    <property type="match status" value="1"/>
</dbReference>
<dbReference type="OMA" id="NGDFCHW"/>
<dbReference type="Proteomes" id="UP000031668">
    <property type="component" value="Unassembled WGS sequence"/>
</dbReference>
<dbReference type="Pfam" id="PF09325">
    <property type="entry name" value="Vps5"/>
    <property type="match status" value="1"/>
</dbReference>
<dbReference type="InterPro" id="IPR015404">
    <property type="entry name" value="Vps5_C"/>
</dbReference>
<evidence type="ECO:0000313" key="2">
    <source>
        <dbReference type="EMBL" id="KII71134.1"/>
    </source>
</evidence>
<dbReference type="PANTHER" id="PTHR45850">
    <property type="entry name" value="SORTING NEXIN FAMILY MEMBER"/>
    <property type="match status" value="1"/>
</dbReference>
<dbReference type="OrthoDB" id="9976382at2759"/>
<reference evidence="2 3" key="1">
    <citation type="journal article" date="2014" name="Genome Biol. Evol.">
        <title>The genome of the myxosporean Thelohanellus kitauei shows adaptations to nutrient acquisition within its fish host.</title>
        <authorList>
            <person name="Yang Y."/>
            <person name="Xiong J."/>
            <person name="Zhou Z."/>
            <person name="Huo F."/>
            <person name="Miao W."/>
            <person name="Ran C."/>
            <person name="Liu Y."/>
            <person name="Zhang J."/>
            <person name="Feng J."/>
            <person name="Wang M."/>
            <person name="Wang M."/>
            <person name="Wang L."/>
            <person name="Yao B."/>
        </authorList>
    </citation>
    <scope>NUCLEOTIDE SEQUENCE [LARGE SCALE GENOMIC DNA]</scope>
    <source>
        <strain evidence="2">Wuqing</strain>
    </source>
</reference>
<dbReference type="AlphaFoldDB" id="A0A0C2J039"/>
<feature type="domain" description="Sorting nexin/Vps5-like C-terminal" evidence="1">
    <location>
        <begin position="35"/>
        <end position="228"/>
    </location>
</feature>
<keyword evidence="3" id="KW-1185">Reference proteome</keyword>
<name>A0A0C2J039_THEKT</name>
<sequence>MKRWVSLHDLILSNAGALSKIKGFFKYVKKGVDDGVTYAFSNVNEQDEYFENQMQNIQTFINGLKEVTQHADSMTRAQKALASVIIKLSCQYKSYSLVEYTPLYRIISSLANYYDGVRKIESRISSDEDLKLTDTLKFHLSNLEASKELLIRRIKCYVAQENSLKALNKAKSKNENIPIAEDHYQQCIKKCTDISSSAKAEIEKENRERVIDLKKNLISYAELQILHMKVDLPIIQGSYKRYNRYSRKNHNRRIYR</sequence>
<dbReference type="Gene3D" id="1.20.1270.60">
    <property type="entry name" value="Arfaptin homology (AH) domain/BAR domain"/>
    <property type="match status" value="1"/>
</dbReference>
<dbReference type="EMBL" id="JWZT01001836">
    <property type="protein sequence ID" value="KII71134.1"/>
    <property type="molecule type" value="Genomic_DNA"/>
</dbReference>
<accession>A0A0C2J039</accession>
<dbReference type="InterPro" id="IPR027267">
    <property type="entry name" value="AH/BAR_dom_sf"/>
</dbReference>
<proteinExistence type="predicted"/>
<protein>
    <submittedName>
        <fullName evidence="2">Sorting nexin-5</fullName>
    </submittedName>
</protein>
<organism evidence="2 3">
    <name type="scientific">Thelohanellus kitauei</name>
    <name type="common">Myxosporean</name>
    <dbReference type="NCBI Taxonomy" id="669202"/>
    <lineage>
        <taxon>Eukaryota</taxon>
        <taxon>Metazoa</taxon>
        <taxon>Cnidaria</taxon>
        <taxon>Myxozoa</taxon>
        <taxon>Myxosporea</taxon>
        <taxon>Bivalvulida</taxon>
        <taxon>Platysporina</taxon>
        <taxon>Myxobolidae</taxon>
        <taxon>Thelohanellus</taxon>
    </lineage>
</organism>